<protein>
    <submittedName>
        <fullName evidence="2">Glycosyltransferase involved in cell wall biosynthesis</fullName>
    </submittedName>
</protein>
<proteinExistence type="predicted"/>
<dbReference type="EMBL" id="SMBK01000016">
    <property type="protein sequence ID" value="TCU33278.1"/>
    <property type="molecule type" value="Genomic_DNA"/>
</dbReference>
<dbReference type="Pfam" id="PF13692">
    <property type="entry name" value="Glyco_trans_1_4"/>
    <property type="match status" value="1"/>
</dbReference>
<dbReference type="EMBL" id="SMBJ01000010">
    <property type="protein sequence ID" value="TCU21919.1"/>
    <property type="molecule type" value="Genomic_DNA"/>
</dbReference>
<dbReference type="PANTHER" id="PTHR45947">
    <property type="entry name" value="SULFOQUINOVOSYL TRANSFERASE SQD2"/>
    <property type="match status" value="1"/>
</dbReference>
<dbReference type="Proteomes" id="UP000295547">
    <property type="component" value="Unassembled WGS sequence"/>
</dbReference>
<dbReference type="Pfam" id="PF13439">
    <property type="entry name" value="Glyco_transf_4"/>
    <property type="match status" value="1"/>
</dbReference>
<dbReference type="GO" id="GO:0016757">
    <property type="term" value="F:glycosyltransferase activity"/>
    <property type="evidence" value="ECO:0007669"/>
    <property type="project" value="TreeGrafter"/>
</dbReference>
<comment type="caution">
    <text evidence="2">The sequence shown here is derived from an EMBL/GenBank/DDBJ whole genome shotgun (WGS) entry which is preliminary data.</text>
</comment>
<accession>A0A4R3QLH7</accession>
<evidence type="ECO:0000313" key="3">
    <source>
        <dbReference type="EMBL" id="TCU33278.1"/>
    </source>
</evidence>
<sequence>MGTRESPPLRPLGGCAAAVRYGAAWMENGTMLQHRSNNCRGENRADTAPGSLPERLVIVTDAWHPQVNGVVRSIENTNRELARLGVEVSMVTPERFGSFPCPTYPEIRLSIANYHRVAREIEKHAPSYVHIATEGPLGLTARRWCLRNRMPFSTSYHTRFPEYVSARLPVPKGWLYAFVKWFHNSGAGCMVATPSLARELSEKGIRNLMPWSRGIDAAQFRPMELEEKPFGLQRPVYMTVGRVALEKNLPAFLDLDLPGSKVVVGDGPARGELEKRYPDVLFTGLKFGEELAGIYAQADVFVFPSLTDTFGNTILEALACGVPVAAYPVTGPLDIVGEDGEVGALDEDLQAACLRALSASREKARDLALQYSWEAATQQFINNIRAANGVITPKWKKAWQYARTLPKNRKAGDAAGPMKSGT</sequence>
<evidence type="ECO:0000313" key="4">
    <source>
        <dbReference type="Proteomes" id="UP000295507"/>
    </source>
</evidence>
<evidence type="ECO:0000313" key="2">
    <source>
        <dbReference type="EMBL" id="TCU21919.1"/>
    </source>
</evidence>
<reference evidence="4 5" key="1">
    <citation type="submission" date="2019-03" db="EMBL/GenBank/DDBJ databases">
        <title>Genomic Encyclopedia of Type Strains, Phase IV (KMG-V): Genome sequencing to study the core and pangenomes of soil and plant-associated prokaryotes.</title>
        <authorList>
            <person name="Whitman W."/>
        </authorList>
    </citation>
    <scope>NUCLEOTIDE SEQUENCE [LARGE SCALE GENOMIC DNA]</scope>
    <source>
        <strain evidence="2 5">Gr42</strain>
        <strain evidence="3 4">IE4868</strain>
    </source>
</reference>
<name>A0A4R3QLH7_9HYPH</name>
<evidence type="ECO:0000313" key="5">
    <source>
        <dbReference type="Proteomes" id="UP000295547"/>
    </source>
</evidence>
<dbReference type="Gene3D" id="3.40.50.2000">
    <property type="entry name" value="Glycogen Phosphorylase B"/>
    <property type="match status" value="2"/>
</dbReference>
<dbReference type="CDD" id="cd03814">
    <property type="entry name" value="GT4-like"/>
    <property type="match status" value="1"/>
</dbReference>
<dbReference type="InterPro" id="IPR028098">
    <property type="entry name" value="Glyco_trans_4-like_N"/>
</dbReference>
<feature type="domain" description="Glycosyltransferase subfamily 4-like N-terminal" evidence="1">
    <location>
        <begin position="67"/>
        <end position="218"/>
    </location>
</feature>
<keyword evidence="2" id="KW-0808">Transferase</keyword>
<dbReference type="InterPro" id="IPR050194">
    <property type="entry name" value="Glycosyltransferase_grp1"/>
</dbReference>
<evidence type="ECO:0000259" key="1">
    <source>
        <dbReference type="Pfam" id="PF13439"/>
    </source>
</evidence>
<gene>
    <name evidence="3" type="ORF">EV129_11636</name>
    <name evidence="2" type="ORF">EV130_110264</name>
</gene>
<dbReference type="SUPFAM" id="SSF53756">
    <property type="entry name" value="UDP-Glycosyltransferase/glycogen phosphorylase"/>
    <property type="match status" value="1"/>
</dbReference>
<keyword evidence="5" id="KW-1185">Reference proteome</keyword>
<dbReference type="PANTHER" id="PTHR45947:SF3">
    <property type="entry name" value="SULFOQUINOVOSYL TRANSFERASE SQD2"/>
    <property type="match status" value="1"/>
</dbReference>
<dbReference type="AlphaFoldDB" id="A0A4R3QLH7"/>
<organism evidence="2 5">
    <name type="scientific">Rhizobium azibense</name>
    <dbReference type="NCBI Taxonomy" id="1136135"/>
    <lineage>
        <taxon>Bacteria</taxon>
        <taxon>Pseudomonadati</taxon>
        <taxon>Pseudomonadota</taxon>
        <taxon>Alphaproteobacteria</taxon>
        <taxon>Hyphomicrobiales</taxon>
        <taxon>Rhizobiaceae</taxon>
        <taxon>Rhizobium/Agrobacterium group</taxon>
        <taxon>Rhizobium</taxon>
    </lineage>
</organism>
<dbReference type="Proteomes" id="UP000295507">
    <property type="component" value="Unassembled WGS sequence"/>
</dbReference>